<comment type="catalytic activity">
    <reaction evidence="1 12">
        <text>AMP + diphosphate = 5-phospho-alpha-D-ribose 1-diphosphate + adenine</text>
        <dbReference type="Rhea" id="RHEA:16609"/>
        <dbReference type="ChEBI" id="CHEBI:16708"/>
        <dbReference type="ChEBI" id="CHEBI:33019"/>
        <dbReference type="ChEBI" id="CHEBI:58017"/>
        <dbReference type="ChEBI" id="CHEBI:456215"/>
        <dbReference type="EC" id="2.4.2.7"/>
    </reaction>
</comment>
<dbReference type="Proteomes" id="UP000316517">
    <property type="component" value="Unassembled WGS sequence"/>
</dbReference>
<dbReference type="InterPro" id="IPR000836">
    <property type="entry name" value="PRTase_dom"/>
</dbReference>
<keyword evidence="10 12" id="KW-0808">Transferase</keyword>
<dbReference type="GO" id="GO:0016208">
    <property type="term" value="F:AMP binding"/>
    <property type="evidence" value="ECO:0007669"/>
    <property type="project" value="TreeGrafter"/>
</dbReference>
<evidence type="ECO:0000259" key="13">
    <source>
        <dbReference type="Pfam" id="PF00156"/>
    </source>
</evidence>
<comment type="pathway">
    <text evidence="4 12">Purine metabolism; AMP biosynthesis via salvage pathway; AMP from adenine: step 1/1.</text>
</comment>
<feature type="domain" description="Phosphoribosyltransferase" evidence="13">
    <location>
        <begin position="28"/>
        <end position="168"/>
    </location>
</feature>
<evidence type="ECO:0000256" key="3">
    <source>
        <dbReference type="ARBA" id="ARBA00004496"/>
    </source>
</evidence>
<reference evidence="14 15" key="1">
    <citation type="submission" date="2019-03" db="EMBL/GenBank/DDBJ databases">
        <title>Metabolic potential of uncultured bacteria and archaea associated with petroleum seepage in deep-sea sediments.</title>
        <authorList>
            <person name="Dong X."/>
            <person name="Hubert C."/>
        </authorList>
    </citation>
    <scope>NUCLEOTIDE SEQUENCE [LARGE SCALE GENOMIC DNA]</scope>
    <source>
        <strain evidence="14">E44_bin3</strain>
    </source>
</reference>
<dbReference type="HAMAP" id="MF_00004">
    <property type="entry name" value="Aden_phosphoribosyltr"/>
    <property type="match status" value="1"/>
</dbReference>
<dbReference type="GO" id="GO:0006168">
    <property type="term" value="P:adenine salvage"/>
    <property type="evidence" value="ECO:0007669"/>
    <property type="project" value="InterPro"/>
</dbReference>
<dbReference type="UniPathway" id="UPA00588">
    <property type="reaction ID" value="UER00646"/>
</dbReference>
<name>A0A523TGS3_UNCAE</name>
<dbReference type="NCBIfam" id="NF002634">
    <property type="entry name" value="PRK02304.1-3"/>
    <property type="match status" value="1"/>
</dbReference>
<evidence type="ECO:0000256" key="12">
    <source>
        <dbReference type="HAMAP-Rule" id="MF_00004"/>
    </source>
</evidence>
<dbReference type="GO" id="GO:0003999">
    <property type="term" value="F:adenine phosphoribosyltransferase activity"/>
    <property type="evidence" value="ECO:0007669"/>
    <property type="project" value="UniProtKB-UniRule"/>
</dbReference>
<dbReference type="NCBIfam" id="NF002633">
    <property type="entry name" value="PRK02304.1-2"/>
    <property type="match status" value="1"/>
</dbReference>
<evidence type="ECO:0000256" key="6">
    <source>
        <dbReference type="ARBA" id="ARBA00011738"/>
    </source>
</evidence>
<gene>
    <name evidence="12" type="primary">apt</name>
    <name evidence="14" type="ORF">E3J68_01620</name>
</gene>
<dbReference type="InterPro" id="IPR029057">
    <property type="entry name" value="PRTase-like"/>
</dbReference>
<organism evidence="14 15">
    <name type="scientific">Aerophobetes bacterium</name>
    <dbReference type="NCBI Taxonomy" id="2030807"/>
    <lineage>
        <taxon>Bacteria</taxon>
        <taxon>Candidatus Aerophobota</taxon>
    </lineage>
</organism>
<dbReference type="GO" id="GO:0002055">
    <property type="term" value="F:adenine binding"/>
    <property type="evidence" value="ECO:0007669"/>
    <property type="project" value="TreeGrafter"/>
</dbReference>
<protein>
    <recommendedName>
        <fullName evidence="7 12">Adenine phosphoribosyltransferase</fullName>
        <shortName evidence="12">APRT</shortName>
        <ecNumber evidence="7 12">2.4.2.7</ecNumber>
    </recommendedName>
</protein>
<dbReference type="PANTHER" id="PTHR32315">
    <property type="entry name" value="ADENINE PHOSPHORIBOSYLTRANSFERASE"/>
    <property type="match status" value="1"/>
</dbReference>
<dbReference type="NCBIfam" id="NF002636">
    <property type="entry name" value="PRK02304.1-5"/>
    <property type="match status" value="1"/>
</dbReference>
<evidence type="ECO:0000313" key="15">
    <source>
        <dbReference type="Proteomes" id="UP000316517"/>
    </source>
</evidence>
<sequence length="171" mass="19264">MKDLSRRIRNIPDFPKKGILFRDITPLLQDSESFREAVHILSDKYRNEEIDLVVSAEARGFILGACLAYKLGVGFVPVRKPGKLPYEVEKATYELEYGEDALEMHRDAVREGDRVLVFDDLLATGGTARAICQLVEKPGGKVAGICFLIELTSLKGREKIKDYPVFSLIKY</sequence>
<evidence type="ECO:0000256" key="7">
    <source>
        <dbReference type="ARBA" id="ARBA00011893"/>
    </source>
</evidence>
<dbReference type="PANTHER" id="PTHR32315:SF3">
    <property type="entry name" value="ADENINE PHOSPHORIBOSYLTRANSFERASE"/>
    <property type="match status" value="1"/>
</dbReference>
<evidence type="ECO:0000256" key="10">
    <source>
        <dbReference type="ARBA" id="ARBA00022679"/>
    </source>
</evidence>
<dbReference type="InterPro" id="IPR050054">
    <property type="entry name" value="UPRTase/APRTase"/>
</dbReference>
<comment type="function">
    <text evidence="2 12">Catalyzes a salvage reaction resulting in the formation of AMP, that is energically less costly than de novo synthesis.</text>
</comment>
<evidence type="ECO:0000256" key="2">
    <source>
        <dbReference type="ARBA" id="ARBA00003968"/>
    </source>
</evidence>
<dbReference type="GO" id="GO:0005737">
    <property type="term" value="C:cytoplasm"/>
    <property type="evidence" value="ECO:0007669"/>
    <property type="project" value="UniProtKB-SubCell"/>
</dbReference>
<dbReference type="Pfam" id="PF00156">
    <property type="entry name" value="Pribosyltran"/>
    <property type="match status" value="1"/>
</dbReference>
<accession>A0A523TGS3</accession>
<dbReference type="GO" id="GO:0044209">
    <property type="term" value="P:AMP salvage"/>
    <property type="evidence" value="ECO:0007669"/>
    <property type="project" value="UniProtKB-UniRule"/>
</dbReference>
<evidence type="ECO:0000256" key="1">
    <source>
        <dbReference type="ARBA" id="ARBA00000868"/>
    </source>
</evidence>
<evidence type="ECO:0000256" key="9">
    <source>
        <dbReference type="ARBA" id="ARBA00022676"/>
    </source>
</evidence>
<dbReference type="SUPFAM" id="SSF53271">
    <property type="entry name" value="PRTase-like"/>
    <property type="match status" value="1"/>
</dbReference>
<evidence type="ECO:0000313" key="14">
    <source>
        <dbReference type="EMBL" id="TET29552.1"/>
    </source>
</evidence>
<comment type="subunit">
    <text evidence="6 12">Homodimer.</text>
</comment>
<dbReference type="FunFam" id="3.40.50.2020:FF:000004">
    <property type="entry name" value="Adenine phosphoribosyltransferase"/>
    <property type="match status" value="1"/>
</dbReference>
<dbReference type="CDD" id="cd06223">
    <property type="entry name" value="PRTases_typeI"/>
    <property type="match status" value="1"/>
</dbReference>
<comment type="caution">
    <text evidence="14">The sequence shown here is derived from an EMBL/GenBank/DDBJ whole genome shotgun (WGS) entry which is preliminary data.</text>
</comment>
<dbReference type="GO" id="GO:0006166">
    <property type="term" value="P:purine ribonucleoside salvage"/>
    <property type="evidence" value="ECO:0007669"/>
    <property type="project" value="UniProtKB-UniRule"/>
</dbReference>
<evidence type="ECO:0000256" key="8">
    <source>
        <dbReference type="ARBA" id="ARBA00022490"/>
    </source>
</evidence>
<proteinExistence type="inferred from homology"/>
<keyword evidence="8 12" id="KW-0963">Cytoplasm</keyword>
<keyword evidence="9 12" id="KW-0328">Glycosyltransferase</keyword>
<evidence type="ECO:0000256" key="4">
    <source>
        <dbReference type="ARBA" id="ARBA00004659"/>
    </source>
</evidence>
<dbReference type="EC" id="2.4.2.7" evidence="7 12"/>
<dbReference type="Gene3D" id="3.40.50.2020">
    <property type="match status" value="1"/>
</dbReference>
<evidence type="ECO:0000256" key="5">
    <source>
        <dbReference type="ARBA" id="ARBA00008391"/>
    </source>
</evidence>
<comment type="similarity">
    <text evidence="5 12">Belongs to the purine/pyrimidine phosphoribosyltransferase family.</text>
</comment>
<dbReference type="InterPro" id="IPR005764">
    <property type="entry name" value="Ade_phspho_trans"/>
</dbReference>
<comment type="subcellular location">
    <subcellularLocation>
        <location evidence="3 12">Cytoplasm</location>
    </subcellularLocation>
</comment>
<dbReference type="NCBIfam" id="TIGR01090">
    <property type="entry name" value="apt"/>
    <property type="match status" value="1"/>
</dbReference>
<evidence type="ECO:0000256" key="11">
    <source>
        <dbReference type="ARBA" id="ARBA00022726"/>
    </source>
</evidence>
<dbReference type="EMBL" id="SOJT01000074">
    <property type="protein sequence ID" value="TET29552.1"/>
    <property type="molecule type" value="Genomic_DNA"/>
</dbReference>
<dbReference type="AlphaFoldDB" id="A0A523TGS3"/>
<keyword evidence="11 12" id="KW-0660">Purine salvage</keyword>